<feature type="repeat" description="ANK" evidence="3">
    <location>
        <begin position="558"/>
        <end position="590"/>
    </location>
</feature>
<evidence type="ECO:0000256" key="2">
    <source>
        <dbReference type="ARBA" id="ARBA00023043"/>
    </source>
</evidence>
<feature type="repeat" description="ANK" evidence="3">
    <location>
        <begin position="722"/>
        <end position="754"/>
    </location>
</feature>
<evidence type="ECO:0000256" key="3">
    <source>
        <dbReference type="PROSITE-ProRule" id="PRU00023"/>
    </source>
</evidence>
<feature type="repeat" description="ANK" evidence="3">
    <location>
        <begin position="861"/>
        <end position="896"/>
    </location>
</feature>
<feature type="repeat" description="ANK" evidence="3">
    <location>
        <begin position="689"/>
        <end position="721"/>
    </location>
</feature>
<feature type="repeat" description="ANK" evidence="3">
    <location>
        <begin position="1209"/>
        <end position="1242"/>
    </location>
</feature>
<feature type="repeat" description="ANK" evidence="3">
    <location>
        <begin position="1343"/>
        <end position="1375"/>
    </location>
</feature>
<feature type="repeat" description="ANK" evidence="3">
    <location>
        <begin position="623"/>
        <end position="655"/>
    </location>
</feature>
<dbReference type="PANTHER" id="PTHR24173">
    <property type="entry name" value="ANKYRIN REPEAT CONTAINING"/>
    <property type="match status" value="1"/>
</dbReference>
<sequence length="1485" mass="160632">METIELGALQHALGVETGDRNLVHSRMTPLSLLRTSVIDFCQGLIIIQQETSQVRLAHFTLFEYFFERRPYDSWYCSSEQLIAETCLTYLLFDDFASNPPSNDDAYKEMLRLYPLYDYAARRWGIHAHRLYHHSPPPLTVDLMYKFIFSSLHLERAVQAFSSSVHQEVSSHGYSQIYPKILSPIHVSALFGIPAIAGEVLKQRYDIDIAVESGYLRGWTALHFAADNTIGDPCGSWMTDFLIESGATCDLRSKDRGETPLYIAARNGRTETLKAFLNANADMQVANDDGWKPIHAATEHSHMQALTCLLEAGCQVSPQTTPALMTPLHQAIANRKYEIIELLLRHNASMDAMDRFGNAPMHAAARTGQYGVLTKLLEKGASIEAHDNNYLTPLMVAAAAREGSEECTKLLIQRGAAVQKRSRANDSALLFAALNGNVNAAAMLLDAGADLNGQHESLDTALHTAAGKGHVLVCRMLLERGATVDPLNEVGNTPLALTVDEPSNKSVVELLLTHHANVNAQNGHGYTVLHRAVSTECKNSTILELLLQRGADVTKISEEGYTALHVAAANGNSSILECLVQAGVNPSIQSTSGLTALHLAARHDVSAAKVLVEAGCPVNTQDSIGQTPLHIAVVAACTEVVEYLLQNGALVNSEDECGQVASYFAAVDGAEDIMQLLLHYGAQVDQRESKGVTLLHAAASHGHSKIVELLIQNGAEVDSRDEDGVTPFIMACENGHTEIAEQLLAHGANINAYGGSGEAVGWNSLFFAAQDNHLPTVRMLLSRGIDRRSPLREQEWTPLHSGSGNGHLDIVRALVDTGDYNLDAPAGPSCMSPLHFAVLDQDQEMLSLLLDQGAAIEVESVKGFTPLYIACSLAGTEATAIVRFLLEKGADCFTTSSDGVSCLHMAARWALPATIEVLLDRGIDVDVKGPDGWRPLQAAIQAVSLENVRTLITRGADIHIVDDNGNVALHESCKIGSEGICRLLLDEGAKIDGVNKYAETPLHIAVSVPHPLVARLLLDRGANIDAQDNEGCSTLARAVWNAVLARQFAIKSSAKLAKLSQADSGEGTSLNQCDLGEDTFDCLGNTKKLEENKVDELTTLTKTRADHVAMVQILLQMGADVSMRDIHEYFYCPRGCRSRIRAGENAPFISAVWSGDTEYVQAILTLTKYDLNDQSRSTNAPLGEALCTGDMPMFHFLRSRGASLETKNMTGETALFAALRKDNASELVAFLLNEGSDPNACSKDQTPAIFLAVVNVNTNILEIFLSKGANFGVLGSHNETALHWAMEPHLLENFTWLLALNIIDVDAKDTQGRTSLLMAAALGYVEHSTLLIDRGADIETSDSCSTTPLIVAAGEGHLNVVRLLLDRGASVCAKDEKGRDSLNYAVRNGFEEIGRLLLEFGANSNTVDAGGRPALHFAANRGHESILKLLIEHGADVKATTNKGSTAVAAARAGGHKELATWIQGLIHAKSKSDMHCQLVDRTAKR</sequence>
<keyword evidence="2 3" id="KW-0040">ANK repeat</keyword>
<dbReference type="Pfam" id="PF13637">
    <property type="entry name" value="Ank_4"/>
    <property type="match status" value="1"/>
</dbReference>
<keyword evidence="5" id="KW-1185">Reference proteome</keyword>
<dbReference type="Proteomes" id="UP000664534">
    <property type="component" value="Unassembled WGS sequence"/>
</dbReference>
<feature type="repeat" description="ANK" evidence="3">
    <location>
        <begin position="255"/>
        <end position="287"/>
    </location>
</feature>
<feature type="repeat" description="ANK" evidence="3">
    <location>
        <begin position="1310"/>
        <end position="1342"/>
    </location>
</feature>
<dbReference type="Gene3D" id="1.25.40.20">
    <property type="entry name" value="Ankyrin repeat-containing domain"/>
    <property type="match status" value="7"/>
</dbReference>
<dbReference type="EMBL" id="CAJPDT010000007">
    <property type="protein sequence ID" value="CAF9910493.1"/>
    <property type="molecule type" value="Genomic_DNA"/>
</dbReference>
<dbReference type="PROSITE" id="PS50088">
    <property type="entry name" value="ANK_REPEAT"/>
    <property type="match status" value="26"/>
</dbReference>
<gene>
    <name evidence="4" type="ORF">IMSHALPRED_009212</name>
</gene>
<proteinExistence type="predicted"/>
<evidence type="ECO:0000313" key="5">
    <source>
        <dbReference type="Proteomes" id="UP000664534"/>
    </source>
</evidence>
<dbReference type="SMART" id="SM00248">
    <property type="entry name" value="ANK"/>
    <property type="match status" value="34"/>
</dbReference>
<feature type="repeat" description="ANK" evidence="3">
    <location>
        <begin position="656"/>
        <end position="688"/>
    </location>
</feature>
<name>A0A8H3I9X7_9LECA</name>
<feature type="repeat" description="ANK" evidence="3">
    <location>
        <begin position="897"/>
        <end position="929"/>
    </location>
</feature>
<dbReference type="PROSITE" id="PS50297">
    <property type="entry name" value="ANK_REP_REGION"/>
    <property type="match status" value="22"/>
</dbReference>
<feature type="repeat" description="ANK" evidence="3">
    <location>
        <begin position="216"/>
        <end position="253"/>
    </location>
</feature>
<evidence type="ECO:0000313" key="4">
    <source>
        <dbReference type="EMBL" id="CAF9910493.1"/>
    </source>
</evidence>
<feature type="repeat" description="ANK" evidence="3">
    <location>
        <begin position="489"/>
        <end position="522"/>
    </location>
</feature>
<reference evidence="4" key="1">
    <citation type="submission" date="2021-03" db="EMBL/GenBank/DDBJ databases">
        <authorList>
            <person name="Tagirdzhanova G."/>
        </authorList>
    </citation>
    <scope>NUCLEOTIDE SEQUENCE</scope>
</reference>
<feature type="repeat" description="ANK" evidence="3">
    <location>
        <begin position="456"/>
        <end position="488"/>
    </location>
</feature>
<dbReference type="InterPro" id="IPR002110">
    <property type="entry name" value="Ankyrin_rpt"/>
</dbReference>
<comment type="caution">
    <text evidence="4">The sequence shown here is derived from an EMBL/GenBank/DDBJ whole genome shotgun (WGS) entry which is preliminary data.</text>
</comment>
<evidence type="ECO:0000256" key="1">
    <source>
        <dbReference type="ARBA" id="ARBA00022737"/>
    </source>
</evidence>
<dbReference type="InterPro" id="IPR036770">
    <property type="entry name" value="Ankyrin_rpt-contain_sf"/>
</dbReference>
<dbReference type="OrthoDB" id="20872at2759"/>
<accession>A0A8H3I9X7</accession>
<feature type="repeat" description="ANK" evidence="3">
    <location>
        <begin position="930"/>
        <end position="962"/>
    </location>
</feature>
<dbReference type="Pfam" id="PF00023">
    <property type="entry name" value="Ank"/>
    <property type="match status" value="2"/>
</dbReference>
<feature type="repeat" description="ANK" evidence="3">
    <location>
        <begin position="828"/>
        <end position="860"/>
    </location>
</feature>
<dbReference type="PRINTS" id="PR01415">
    <property type="entry name" value="ANKYRIN"/>
</dbReference>
<feature type="repeat" description="ANK" evidence="3">
    <location>
        <begin position="1409"/>
        <end position="1441"/>
    </location>
</feature>
<feature type="repeat" description="ANK" evidence="3">
    <location>
        <begin position="322"/>
        <end position="354"/>
    </location>
</feature>
<feature type="repeat" description="ANK" evidence="3">
    <location>
        <begin position="423"/>
        <end position="455"/>
    </location>
</feature>
<organism evidence="4 5">
    <name type="scientific">Imshaugia aleurites</name>
    <dbReference type="NCBI Taxonomy" id="172621"/>
    <lineage>
        <taxon>Eukaryota</taxon>
        <taxon>Fungi</taxon>
        <taxon>Dikarya</taxon>
        <taxon>Ascomycota</taxon>
        <taxon>Pezizomycotina</taxon>
        <taxon>Lecanoromycetes</taxon>
        <taxon>OSLEUM clade</taxon>
        <taxon>Lecanoromycetidae</taxon>
        <taxon>Lecanorales</taxon>
        <taxon>Lecanorineae</taxon>
        <taxon>Parmeliaceae</taxon>
        <taxon>Imshaugia</taxon>
    </lineage>
</organism>
<feature type="repeat" description="ANK" evidence="3">
    <location>
        <begin position="793"/>
        <end position="817"/>
    </location>
</feature>
<dbReference type="SUPFAM" id="SSF48403">
    <property type="entry name" value="Ankyrin repeat"/>
    <property type="match status" value="4"/>
</dbReference>
<feature type="repeat" description="ANK" evidence="3">
    <location>
        <begin position="963"/>
        <end position="995"/>
    </location>
</feature>
<feature type="repeat" description="ANK" evidence="3">
    <location>
        <begin position="288"/>
        <end position="320"/>
    </location>
</feature>
<feature type="repeat" description="ANK" evidence="3">
    <location>
        <begin position="523"/>
        <end position="557"/>
    </location>
</feature>
<protein>
    <submittedName>
        <fullName evidence="4">Uncharacterized protein</fullName>
    </submittedName>
</protein>
<dbReference type="Pfam" id="PF12796">
    <property type="entry name" value="Ank_2"/>
    <property type="match status" value="10"/>
</dbReference>
<feature type="repeat" description="ANK" evidence="3">
    <location>
        <begin position="355"/>
        <end position="387"/>
    </location>
</feature>
<dbReference type="PANTHER" id="PTHR24173:SF74">
    <property type="entry name" value="ANKYRIN REPEAT DOMAIN-CONTAINING PROTEIN 16"/>
    <property type="match status" value="1"/>
</dbReference>
<feature type="repeat" description="ANK" evidence="3">
    <location>
        <begin position="1376"/>
        <end position="1408"/>
    </location>
</feature>
<keyword evidence="1" id="KW-0677">Repeat</keyword>
<feature type="repeat" description="ANK" evidence="3">
    <location>
        <begin position="996"/>
        <end position="1028"/>
    </location>
</feature>